<dbReference type="Proteomes" id="UP000054544">
    <property type="component" value="Unassembled WGS sequence"/>
</dbReference>
<sequence length="53" mass="5668">MVQSTKSAPGAGPKDNALVRNRTFLCASPLGFRASLQCQSVTEMLEPTSWGDL</sequence>
<evidence type="ECO:0000313" key="1">
    <source>
        <dbReference type="EMBL" id="KJK73257.1"/>
    </source>
</evidence>
<accession>A0A0D9NGY6</accession>
<organism evidence="1 2">
    <name type="scientific">Metarhizium anisopliae BRIP 53293</name>
    <dbReference type="NCBI Taxonomy" id="1291518"/>
    <lineage>
        <taxon>Eukaryota</taxon>
        <taxon>Fungi</taxon>
        <taxon>Dikarya</taxon>
        <taxon>Ascomycota</taxon>
        <taxon>Pezizomycotina</taxon>
        <taxon>Sordariomycetes</taxon>
        <taxon>Hypocreomycetidae</taxon>
        <taxon>Hypocreales</taxon>
        <taxon>Clavicipitaceae</taxon>
        <taxon>Metarhizium</taxon>
    </lineage>
</organism>
<evidence type="ECO:0000313" key="2">
    <source>
        <dbReference type="Proteomes" id="UP000054544"/>
    </source>
</evidence>
<gene>
    <name evidence="1" type="ORF">H634G_11755</name>
</gene>
<protein>
    <submittedName>
        <fullName evidence="1">Uncharacterized protein</fullName>
    </submittedName>
</protein>
<dbReference type="EMBL" id="KE385168">
    <property type="protein sequence ID" value="KJK73257.1"/>
    <property type="molecule type" value="Genomic_DNA"/>
</dbReference>
<keyword evidence="2" id="KW-1185">Reference proteome</keyword>
<name>A0A0D9NGY6_METAN</name>
<dbReference type="AlphaFoldDB" id="A0A0D9NGY6"/>
<proteinExistence type="predicted"/>
<reference evidence="2" key="1">
    <citation type="journal article" date="2014" name="BMC Genomics">
        <title>The genome sequence of the biocontrol fungus Metarhizium anisopliae and comparative genomics of Metarhizium species.</title>
        <authorList>
            <person name="Pattemore J.A."/>
            <person name="Hane J.K."/>
            <person name="Williams A.H."/>
            <person name="Wilson B.A."/>
            <person name="Stodart B.J."/>
            <person name="Ash G.J."/>
        </authorList>
    </citation>
    <scope>NUCLEOTIDE SEQUENCE [LARGE SCALE GENOMIC DNA]</scope>
    <source>
        <strain evidence="2">BRIP 53293</strain>
    </source>
</reference>